<name>A0ABV2LUW8_9FLAO</name>
<sequence>MKIRNLIVMSFIALIIGLASCRDDFDFDVASNNLEFSKDTLDLDTIFNHTNSQTYKLTIHNKENKDIQVPRISLARGESSFYKINVDGMSGTEFENVAIRSKDSIFIFVEIAAGNVESNALYEDEIKFQTSSGEQHIKLLSYLERAQFYNTNLESNFDLGNVNWDNQYARVIFGDVKANNVSISAGTRIYFHDNASLTINGTLNVEGNINQKVVFRTDRHDEYSESLPKTWNKIVLKSNDPNAQSTVNYAYFKGMNEGIIVENSKLDINNSYIYNNEKFGLRGYGATINGRNLVIAQSDQAALGLEGGWYDFRHCTIANYFGIGSGSGMNYAIILSNDGSALNLANFYNNVIFSSHQDAVAFDNVGGSFNHDFKHNVLKNNSGTLTFDASNKNVDPLFVATDYDENDFRLLLESEAVGVPNATYNTGIGVLALDILGAPRNAPLTAGAYQVLVDPNTLD</sequence>
<reference evidence="2 3" key="1">
    <citation type="submission" date="2024-06" db="EMBL/GenBank/DDBJ databases">
        <title>Genomic Encyclopedia of Type Strains, Phase IV (KMG-IV): sequencing the most valuable type-strain genomes for metagenomic binning, comparative biology and taxonomic classification.</title>
        <authorList>
            <person name="Goeker M."/>
        </authorList>
    </citation>
    <scope>NUCLEOTIDE SEQUENCE [LARGE SCALE GENOMIC DNA]</scope>
    <source>
        <strain evidence="2 3">DSM 29388</strain>
    </source>
</reference>
<organism evidence="2 3">
    <name type="scientific">Moheibacter stercoris</name>
    <dbReference type="NCBI Taxonomy" id="1628251"/>
    <lineage>
        <taxon>Bacteria</taxon>
        <taxon>Pseudomonadati</taxon>
        <taxon>Bacteroidota</taxon>
        <taxon>Flavobacteriia</taxon>
        <taxon>Flavobacteriales</taxon>
        <taxon>Weeksellaceae</taxon>
        <taxon>Moheibacter</taxon>
    </lineage>
</organism>
<accession>A0ABV2LUW8</accession>
<feature type="signal peptide" evidence="1">
    <location>
        <begin position="1"/>
        <end position="21"/>
    </location>
</feature>
<gene>
    <name evidence="2" type="ORF">ABID46_001944</name>
</gene>
<evidence type="ECO:0000313" key="2">
    <source>
        <dbReference type="EMBL" id="MET3732355.1"/>
    </source>
</evidence>
<dbReference type="EMBL" id="JBEPMO010000011">
    <property type="protein sequence ID" value="MET3732355.1"/>
    <property type="molecule type" value="Genomic_DNA"/>
</dbReference>
<dbReference type="RefSeq" id="WP_354509500.1">
    <property type="nucleotide sequence ID" value="NZ_JBEPMO010000011.1"/>
</dbReference>
<proteinExistence type="predicted"/>
<dbReference type="PROSITE" id="PS51257">
    <property type="entry name" value="PROKAR_LIPOPROTEIN"/>
    <property type="match status" value="1"/>
</dbReference>
<evidence type="ECO:0008006" key="4">
    <source>
        <dbReference type="Google" id="ProtNLM"/>
    </source>
</evidence>
<feature type="chain" id="PRO_5047143723" description="Right handed beta helix region" evidence="1">
    <location>
        <begin position="22"/>
        <end position="459"/>
    </location>
</feature>
<comment type="caution">
    <text evidence="2">The sequence shown here is derived from an EMBL/GenBank/DDBJ whole genome shotgun (WGS) entry which is preliminary data.</text>
</comment>
<keyword evidence="3" id="KW-1185">Reference proteome</keyword>
<protein>
    <recommendedName>
        <fullName evidence="4">Right handed beta helix region</fullName>
    </recommendedName>
</protein>
<evidence type="ECO:0000313" key="3">
    <source>
        <dbReference type="Proteomes" id="UP001549146"/>
    </source>
</evidence>
<keyword evidence="1" id="KW-0732">Signal</keyword>
<dbReference type="Proteomes" id="UP001549146">
    <property type="component" value="Unassembled WGS sequence"/>
</dbReference>
<evidence type="ECO:0000256" key="1">
    <source>
        <dbReference type="SAM" id="SignalP"/>
    </source>
</evidence>